<keyword evidence="4" id="KW-0547">Nucleotide-binding</keyword>
<sequence>MSSLVERLRVRSDRRPIYNLDESDDDADFLPRKPGTTQEKLERIVRTDAKEDLCQACGENENLVSCETCTYAYHPRCLLPPLKGPLPDNWRCPECVSPLNDIDKILDCEMRPTTAADNDATKLGSKQIFVKQYLVKWKGLSYLHCTWVPEKEFLKAFKTHPRLKTKVNNFHQKMASINTSDDDFVAIRPEWTTVDRILSCRNLGKNPNFLIHSHTSVKLTTRNGNELNCIHIKESRIQLGKSRSLTSFTRSEPVYKLKVLGYLCASQSNLDDSPLIPPSNRPRSFQYAPTVLPPRSFFLQFGSPTHATFLPSCSSSVWDPAVMNHTGFYPSQAMENSIVLAKSDFFWGDDDEREYLVKWKELPYDECYWEFESDISAFQPEIERFNRLRSRSSKFSSSKHKQSVKDDTELKKQQKEFQHYEHSPEFLSGGTLHPYQLEGLNFLRFSWSKQTHVILADEMGLGKTIQSIAFLASLFEEGVSPHLVVAPLSTLRNWEREFATWAPHMNVLMYVGSAQARSVIREYEFYFPKKQKKIKKKKSGQLISENKQERIKFDVLLTSYEMINFDTTSLKPIKWECMIVDEGHRLKNKDSKLFSSLKQYSSRHRVLLTGTPLQNNLDELFMLMHFLDAGKFGSLEEFQEEFRDINQEEQISRLHKMLAPHLLRRVKKDVMKELPPKKELILRVELSSKQKEYYKAILTRNYQILTRRGGAQISLINVVMELRKLCCHPYMLEGVEPDIDDAKEAYKQLLETSGKLQLLDKMMVKLKEQGHRVLIYSQFQHMLDLLEDYCTYKNWQYERIDGKVGGAERQVRIDRFNAKNSSRFCFLLSTRAGGLGINLATADTVIIYDSDWNPHADLQAMARAHRLGQTNKVLIYRLITRGTIEERMMQMTKKKMVLEHLVVGRLKAQNINQEELDDIIRYGSKELFADENDEAGKSRQIHYDAAAIDRLLDRDQVGDEEATLDDEEEDGFLKAFKVANFEYVDEAEAAAEEAAAQKRALENVNSSERTHYWEELLRDKYQEHKVEEFNALGKGKRNRKLMVSVEEDDLAGLEDVSSDGEDDNYEAELTDGDSNSTGTGTATAKRPYKKKARTDSSEPLPLMEGEGKAFRVLGFNQNQRAAFVQILMRFGVGDFDWKEFTSRMKQKTYEEIKDIFQYFFLFTYNFPADGVPKDGLRIQDVLVRIAVLLLIRDKVKFASQHPQTPLFSDDILLRYPGLKGAKIWKEEHDLVLLRSVLKHGYGRWQAIVDDKDLKIQEVICQELNLPFINLPVPGQVGSQPQNGANLTSAEVPNSQSRENGGSDIPADGAQGSGDARNQAQLYQDSSILYHFRDMQRRQVEFIKKRVLLLEKGLNAEYQKEYFGDPKSNDELKSEPKAPKLGETDTQMIDQLPQVETIATEEISSACDSDPNRLELVRLYNEMCKIMEENPMDLVQTSLAREPAELHVGKNFLPVETICKDIDRILTPTEEQSAADIPMSNSENKSEVMSKSEILGAKSLPTPTPHDSANNESKDMLIESETIKESCSSLVKDTNEIQTLPDKEKSNTVMDETMTDAQ</sequence>
<evidence type="ECO:0000259" key="12">
    <source>
        <dbReference type="PROSITE" id="PS50013"/>
    </source>
</evidence>
<keyword evidence="5 10" id="KW-0863">Zinc-finger</keyword>
<organism evidence="17 18">
    <name type="scientific">Phaseolus angularis</name>
    <name type="common">Azuki bean</name>
    <name type="synonym">Vigna angularis</name>
    <dbReference type="NCBI Taxonomy" id="3914"/>
    <lineage>
        <taxon>Eukaryota</taxon>
        <taxon>Viridiplantae</taxon>
        <taxon>Streptophyta</taxon>
        <taxon>Embryophyta</taxon>
        <taxon>Tracheophyta</taxon>
        <taxon>Spermatophyta</taxon>
        <taxon>Magnoliopsida</taxon>
        <taxon>eudicotyledons</taxon>
        <taxon>Gunneridae</taxon>
        <taxon>Pentapetalae</taxon>
        <taxon>rosids</taxon>
        <taxon>fabids</taxon>
        <taxon>Fabales</taxon>
        <taxon>Fabaceae</taxon>
        <taxon>Papilionoideae</taxon>
        <taxon>50 kb inversion clade</taxon>
        <taxon>NPAAA clade</taxon>
        <taxon>indigoferoid/millettioid clade</taxon>
        <taxon>Phaseoleae</taxon>
        <taxon>Vigna</taxon>
    </lineage>
</organism>
<dbReference type="InterPro" id="IPR024934">
    <property type="entry name" value="Rubredoxin-like_dom"/>
</dbReference>
<dbReference type="SMART" id="SM00490">
    <property type="entry name" value="HELICc"/>
    <property type="match status" value="1"/>
</dbReference>
<evidence type="ECO:0000256" key="1">
    <source>
        <dbReference type="ARBA" id="ARBA00004123"/>
    </source>
</evidence>
<dbReference type="InterPro" id="IPR009463">
    <property type="entry name" value="DUF1087"/>
</dbReference>
<keyword evidence="7" id="KW-0862">Zinc</keyword>
<feature type="domain" description="Helicase C-terminal" evidence="16">
    <location>
        <begin position="758"/>
        <end position="919"/>
    </location>
</feature>
<dbReference type="InterPro" id="IPR000330">
    <property type="entry name" value="SNF2_N"/>
</dbReference>
<dbReference type="SUPFAM" id="SSF52540">
    <property type="entry name" value="P-loop containing nucleoside triphosphate hydrolases"/>
    <property type="match status" value="2"/>
</dbReference>
<dbReference type="Gramene" id="KOM42041">
    <property type="protein sequence ID" value="KOM42041"/>
    <property type="gene ID" value="LR48_Vigan04g223900"/>
</dbReference>
<dbReference type="Pfam" id="PF00385">
    <property type="entry name" value="Chromo"/>
    <property type="match status" value="2"/>
</dbReference>
<evidence type="ECO:0000256" key="7">
    <source>
        <dbReference type="ARBA" id="ARBA00022833"/>
    </source>
</evidence>
<dbReference type="InterPro" id="IPR019786">
    <property type="entry name" value="Zinc_finger_PHD-type_CS"/>
</dbReference>
<dbReference type="Proteomes" id="UP000053144">
    <property type="component" value="Chromosome 4"/>
</dbReference>
<dbReference type="InterPro" id="IPR001650">
    <property type="entry name" value="Helicase_C-like"/>
</dbReference>
<dbReference type="InterPro" id="IPR009462">
    <property type="entry name" value="CHD_II_SANT-like"/>
</dbReference>
<dbReference type="GO" id="GO:0003682">
    <property type="term" value="F:chromatin binding"/>
    <property type="evidence" value="ECO:0007669"/>
    <property type="project" value="TreeGrafter"/>
</dbReference>
<feature type="domain" description="Rubredoxin-like" evidence="14">
    <location>
        <begin position="61"/>
        <end position="105"/>
    </location>
</feature>
<dbReference type="InterPro" id="IPR013083">
    <property type="entry name" value="Znf_RING/FYVE/PHD"/>
</dbReference>
<dbReference type="GO" id="GO:0000785">
    <property type="term" value="C:chromatin"/>
    <property type="evidence" value="ECO:0007669"/>
    <property type="project" value="TreeGrafter"/>
</dbReference>
<dbReference type="SMART" id="SM01146">
    <property type="entry name" value="DUF1086"/>
    <property type="match status" value="1"/>
</dbReference>
<dbReference type="Pfam" id="PF06465">
    <property type="entry name" value="DUF1087"/>
    <property type="match status" value="1"/>
</dbReference>
<accession>A0A0L9UH92</accession>
<dbReference type="GO" id="GO:0005506">
    <property type="term" value="F:iron ion binding"/>
    <property type="evidence" value="ECO:0007669"/>
    <property type="project" value="InterPro"/>
</dbReference>
<dbReference type="Pfam" id="PF00176">
    <property type="entry name" value="SNF2-rel_dom"/>
    <property type="match status" value="1"/>
</dbReference>
<dbReference type="CDD" id="cd18793">
    <property type="entry name" value="SF2_C_SNF"/>
    <property type="match status" value="1"/>
</dbReference>
<name>A0A0L9UH92_PHAAN</name>
<feature type="region of interest" description="Disordered" evidence="11">
    <location>
        <begin position="1469"/>
        <end position="1557"/>
    </location>
</feature>
<evidence type="ECO:0000256" key="2">
    <source>
        <dbReference type="ARBA" id="ARBA00022723"/>
    </source>
</evidence>
<feature type="region of interest" description="Disordered" evidence="11">
    <location>
        <begin position="1278"/>
        <end position="1315"/>
    </location>
</feature>
<evidence type="ECO:0000313" key="17">
    <source>
        <dbReference type="EMBL" id="KOM42041.1"/>
    </source>
</evidence>
<dbReference type="PROSITE" id="PS51192">
    <property type="entry name" value="HELICASE_ATP_BIND_1"/>
    <property type="match status" value="1"/>
</dbReference>
<evidence type="ECO:0000256" key="3">
    <source>
        <dbReference type="ARBA" id="ARBA00022737"/>
    </source>
</evidence>
<dbReference type="InterPro" id="IPR038718">
    <property type="entry name" value="SNF2-like_sf"/>
</dbReference>
<dbReference type="InterPro" id="IPR049730">
    <property type="entry name" value="SNF2/RAD54-like_C"/>
</dbReference>
<keyword evidence="3" id="KW-0677">Repeat</keyword>
<dbReference type="GO" id="GO:0005634">
    <property type="term" value="C:nucleus"/>
    <property type="evidence" value="ECO:0007669"/>
    <property type="project" value="UniProtKB-SubCell"/>
</dbReference>
<evidence type="ECO:0000256" key="5">
    <source>
        <dbReference type="ARBA" id="ARBA00022771"/>
    </source>
</evidence>
<feature type="compositionally biased region" description="Polar residues" evidence="11">
    <location>
        <begin position="1278"/>
        <end position="1299"/>
    </location>
</feature>
<dbReference type="SMART" id="SM00298">
    <property type="entry name" value="CHROMO"/>
    <property type="match status" value="2"/>
</dbReference>
<evidence type="ECO:0000313" key="18">
    <source>
        <dbReference type="Proteomes" id="UP000053144"/>
    </source>
</evidence>
<evidence type="ECO:0008006" key="19">
    <source>
        <dbReference type="Google" id="ProtNLM"/>
    </source>
</evidence>
<comment type="subcellular location">
    <subcellularLocation>
        <location evidence="1">Nucleus</location>
    </subcellularLocation>
</comment>
<dbReference type="EMBL" id="CM003374">
    <property type="protein sequence ID" value="KOM42041.1"/>
    <property type="molecule type" value="Genomic_DNA"/>
</dbReference>
<dbReference type="InterPro" id="IPR019787">
    <property type="entry name" value="Znf_PHD-finger"/>
</dbReference>
<dbReference type="GO" id="GO:0016887">
    <property type="term" value="F:ATP hydrolysis activity"/>
    <property type="evidence" value="ECO:0007669"/>
    <property type="project" value="TreeGrafter"/>
</dbReference>
<dbReference type="PROSITE" id="PS51194">
    <property type="entry name" value="HELICASE_CTER"/>
    <property type="match status" value="1"/>
</dbReference>
<evidence type="ECO:0000256" key="4">
    <source>
        <dbReference type="ARBA" id="ARBA00022741"/>
    </source>
</evidence>
<dbReference type="Pfam" id="PF00628">
    <property type="entry name" value="PHD"/>
    <property type="match status" value="1"/>
</dbReference>
<evidence type="ECO:0000259" key="13">
    <source>
        <dbReference type="PROSITE" id="PS50016"/>
    </source>
</evidence>
<dbReference type="InterPro" id="IPR023780">
    <property type="entry name" value="Chromo_domain"/>
</dbReference>
<keyword evidence="6" id="KW-0378">Hydrolase</keyword>
<dbReference type="GO" id="GO:0005524">
    <property type="term" value="F:ATP binding"/>
    <property type="evidence" value="ECO:0007669"/>
    <property type="project" value="UniProtKB-KW"/>
</dbReference>
<dbReference type="Gene3D" id="3.40.50.300">
    <property type="entry name" value="P-loop containing nucleotide triphosphate hydrolases"/>
    <property type="match status" value="1"/>
</dbReference>
<keyword evidence="9" id="KW-0539">Nucleus</keyword>
<dbReference type="InterPro" id="IPR027417">
    <property type="entry name" value="P-loop_NTPase"/>
</dbReference>
<feature type="domain" description="PHD-type" evidence="13">
    <location>
        <begin position="51"/>
        <end position="98"/>
    </location>
</feature>
<dbReference type="GO" id="GO:0042393">
    <property type="term" value="F:histone binding"/>
    <property type="evidence" value="ECO:0007669"/>
    <property type="project" value="TreeGrafter"/>
</dbReference>
<proteinExistence type="predicted"/>
<dbReference type="InterPro" id="IPR001965">
    <property type="entry name" value="Znf_PHD"/>
</dbReference>
<dbReference type="GO" id="GO:0008270">
    <property type="term" value="F:zinc ion binding"/>
    <property type="evidence" value="ECO:0007669"/>
    <property type="project" value="UniProtKB-KW"/>
</dbReference>
<dbReference type="Gene3D" id="2.40.50.40">
    <property type="match status" value="2"/>
</dbReference>
<dbReference type="PROSITE" id="PS50013">
    <property type="entry name" value="CHROMO_2"/>
    <property type="match status" value="2"/>
</dbReference>
<feature type="domain" description="Helicase ATP-binding" evidence="15">
    <location>
        <begin position="444"/>
        <end position="630"/>
    </location>
</feature>
<dbReference type="OMA" id="CDSDPNR"/>
<feature type="compositionally biased region" description="Acidic residues" evidence="11">
    <location>
        <begin position="1051"/>
        <end position="1071"/>
    </location>
</feature>
<dbReference type="SMART" id="SM00487">
    <property type="entry name" value="DEXDc"/>
    <property type="match status" value="1"/>
</dbReference>
<keyword evidence="2" id="KW-0479">Metal-binding</keyword>
<dbReference type="SUPFAM" id="SSF54160">
    <property type="entry name" value="Chromo domain-like"/>
    <property type="match status" value="2"/>
</dbReference>
<dbReference type="PROSITE" id="PS50016">
    <property type="entry name" value="ZF_PHD_2"/>
    <property type="match status" value="1"/>
</dbReference>
<dbReference type="PROSITE" id="PS01359">
    <property type="entry name" value="ZF_PHD_1"/>
    <property type="match status" value="1"/>
</dbReference>
<evidence type="ECO:0000256" key="8">
    <source>
        <dbReference type="ARBA" id="ARBA00022840"/>
    </source>
</evidence>
<evidence type="ECO:0000256" key="10">
    <source>
        <dbReference type="PROSITE-ProRule" id="PRU00146"/>
    </source>
</evidence>
<dbReference type="STRING" id="3914.A0A0L9UH92"/>
<dbReference type="PANTHER" id="PTHR45623:SF17">
    <property type="entry name" value="CHROMODOMAIN-HELICASE-DNA-BINDING PROTEIN 3-RELATED"/>
    <property type="match status" value="1"/>
</dbReference>
<dbReference type="InterPro" id="IPR014001">
    <property type="entry name" value="Helicase_ATP-bd"/>
</dbReference>
<dbReference type="PROSITE" id="PS50903">
    <property type="entry name" value="RUBREDOXIN_LIKE"/>
    <property type="match status" value="1"/>
</dbReference>
<evidence type="ECO:0000259" key="15">
    <source>
        <dbReference type="PROSITE" id="PS51192"/>
    </source>
</evidence>
<protein>
    <recommendedName>
        <fullName evidence="19">CHD3-type chromatin-remodeling factor PICKLE</fullName>
    </recommendedName>
</protein>
<dbReference type="PANTHER" id="PTHR45623">
    <property type="entry name" value="CHROMODOMAIN-HELICASE-DNA-BINDING PROTEIN 3-RELATED-RELATED"/>
    <property type="match status" value="1"/>
</dbReference>
<dbReference type="Pfam" id="PF06461">
    <property type="entry name" value="CHDII_SANT-like"/>
    <property type="match status" value="1"/>
</dbReference>
<dbReference type="SMART" id="SM00249">
    <property type="entry name" value="PHD"/>
    <property type="match status" value="1"/>
</dbReference>
<feature type="compositionally biased region" description="Polar residues" evidence="11">
    <location>
        <begin position="1524"/>
        <end position="1537"/>
    </location>
</feature>
<feature type="domain" description="Chromo" evidence="12">
    <location>
        <begin position="332"/>
        <end position="397"/>
    </location>
</feature>
<dbReference type="GO" id="GO:0003677">
    <property type="term" value="F:DNA binding"/>
    <property type="evidence" value="ECO:0007669"/>
    <property type="project" value="InterPro"/>
</dbReference>
<evidence type="ECO:0000259" key="14">
    <source>
        <dbReference type="PROSITE" id="PS50903"/>
    </source>
</evidence>
<gene>
    <name evidence="17" type="ORF">LR48_Vigan04g223900</name>
</gene>
<feature type="region of interest" description="Disordered" evidence="11">
    <location>
        <begin position="1051"/>
        <end position="1100"/>
    </location>
</feature>
<evidence type="ECO:0000256" key="6">
    <source>
        <dbReference type="ARBA" id="ARBA00022801"/>
    </source>
</evidence>
<dbReference type="Gene3D" id="3.30.40.10">
    <property type="entry name" value="Zinc/RING finger domain, C3HC4 (zinc finger)"/>
    <property type="match status" value="1"/>
</dbReference>
<dbReference type="InterPro" id="IPR000953">
    <property type="entry name" value="Chromo/chromo_shadow_dom"/>
</dbReference>
<dbReference type="CDD" id="cd18660">
    <property type="entry name" value="CD1_tandem"/>
    <property type="match status" value="1"/>
</dbReference>
<evidence type="ECO:0000256" key="11">
    <source>
        <dbReference type="SAM" id="MobiDB-lite"/>
    </source>
</evidence>
<feature type="compositionally biased region" description="Polar residues" evidence="11">
    <location>
        <begin position="1546"/>
        <end position="1557"/>
    </location>
</feature>
<feature type="compositionally biased region" description="Low complexity" evidence="11">
    <location>
        <begin position="1072"/>
        <end position="1084"/>
    </location>
</feature>
<dbReference type="InterPro" id="IPR016197">
    <property type="entry name" value="Chromo-like_dom_sf"/>
</dbReference>
<feature type="domain" description="Chromo" evidence="12">
    <location>
        <begin position="100"/>
        <end position="182"/>
    </location>
</feature>
<reference evidence="18" key="1">
    <citation type="journal article" date="2015" name="Proc. Natl. Acad. Sci. U.S.A.">
        <title>Genome sequencing of adzuki bean (Vigna angularis) provides insight into high starch and low fat accumulation and domestication.</title>
        <authorList>
            <person name="Yang K."/>
            <person name="Tian Z."/>
            <person name="Chen C."/>
            <person name="Luo L."/>
            <person name="Zhao B."/>
            <person name="Wang Z."/>
            <person name="Yu L."/>
            <person name="Li Y."/>
            <person name="Sun Y."/>
            <person name="Li W."/>
            <person name="Chen Y."/>
            <person name="Li Y."/>
            <person name="Zhang Y."/>
            <person name="Ai D."/>
            <person name="Zhao J."/>
            <person name="Shang C."/>
            <person name="Ma Y."/>
            <person name="Wu B."/>
            <person name="Wang M."/>
            <person name="Gao L."/>
            <person name="Sun D."/>
            <person name="Zhang P."/>
            <person name="Guo F."/>
            <person name="Wang W."/>
            <person name="Li Y."/>
            <person name="Wang J."/>
            <person name="Varshney R.K."/>
            <person name="Wang J."/>
            <person name="Ling H.Q."/>
            <person name="Wan P."/>
        </authorList>
    </citation>
    <scope>NUCLEOTIDE SEQUENCE</scope>
    <source>
        <strain evidence="18">cv. Jingnong 6</strain>
    </source>
</reference>
<dbReference type="SMART" id="SM01147">
    <property type="entry name" value="DUF1087"/>
    <property type="match status" value="1"/>
</dbReference>
<dbReference type="Pfam" id="PF00271">
    <property type="entry name" value="Helicase_C"/>
    <property type="match status" value="1"/>
</dbReference>
<dbReference type="GO" id="GO:0140658">
    <property type="term" value="F:ATP-dependent chromatin remodeler activity"/>
    <property type="evidence" value="ECO:0007669"/>
    <property type="project" value="TreeGrafter"/>
</dbReference>
<dbReference type="Gene3D" id="3.40.50.10810">
    <property type="entry name" value="Tandem AAA-ATPase domain"/>
    <property type="match status" value="1"/>
</dbReference>
<evidence type="ECO:0000259" key="16">
    <source>
        <dbReference type="PROSITE" id="PS51194"/>
    </source>
</evidence>
<feature type="compositionally biased region" description="Basic and acidic residues" evidence="11">
    <location>
        <begin position="1511"/>
        <end position="1523"/>
    </location>
</feature>
<dbReference type="Gene3D" id="1.10.10.60">
    <property type="entry name" value="Homeodomain-like"/>
    <property type="match status" value="1"/>
</dbReference>
<evidence type="ECO:0000256" key="9">
    <source>
        <dbReference type="ARBA" id="ARBA00023242"/>
    </source>
</evidence>
<feature type="region of interest" description="Disordered" evidence="11">
    <location>
        <begin position="1361"/>
        <end position="1382"/>
    </location>
</feature>
<keyword evidence="8" id="KW-0067">ATP-binding</keyword>